<evidence type="ECO:0000313" key="12">
    <source>
        <dbReference type="Proteomes" id="UP000281391"/>
    </source>
</evidence>
<dbReference type="InterPro" id="IPR006357">
    <property type="entry name" value="HAD-SF_hydro_IIA"/>
</dbReference>
<evidence type="ECO:0000256" key="6">
    <source>
        <dbReference type="ARBA" id="ARBA00022801"/>
    </source>
</evidence>
<organism evidence="11 12">
    <name type="scientific">Serratia odorifera</name>
    <dbReference type="NCBI Taxonomy" id="618"/>
    <lineage>
        <taxon>Bacteria</taxon>
        <taxon>Pseudomonadati</taxon>
        <taxon>Pseudomonadota</taxon>
        <taxon>Gammaproteobacteria</taxon>
        <taxon>Enterobacterales</taxon>
        <taxon>Yersiniaceae</taxon>
        <taxon>Serratia</taxon>
    </lineage>
</organism>
<evidence type="ECO:0000256" key="8">
    <source>
        <dbReference type="ARBA" id="ARBA00023277"/>
    </source>
</evidence>
<dbReference type="EC" id="3.1.3.5" evidence="4"/>
<keyword evidence="7" id="KW-0460">Magnesium</keyword>
<dbReference type="FunFam" id="3.40.50.1000:FF:000016">
    <property type="entry name" value="HAD family hydrolase"/>
    <property type="match status" value="1"/>
</dbReference>
<comment type="similarity">
    <text evidence="3">Belongs to the HAD-like hydrolase superfamily. NagD family.</text>
</comment>
<dbReference type="InterPro" id="IPR036412">
    <property type="entry name" value="HAD-like_sf"/>
</dbReference>
<dbReference type="InterPro" id="IPR023214">
    <property type="entry name" value="HAD_sf"/>
</dbReference>
<sequence length="267" mass="29180">MTIKNVICDIDGVLMHDNTAVPGADLFLARIQQQGMPLVMLTNYPSQTAQDLANRFAAAGLEVPESAFYTSAMATADFLRRQEGKKAYVVGEGALIHELYKAGFTITDINPDFVIVGETRSYNWDMMHKAAYFVNNGARFIATNPDTHGHGYVPACGALCAPIEKITGRKPFYVGKPSPWIIRAALNKMQAHSEETVIVGDNLRTDILAGFQAGLETILVLSGVSTSTILKPCRSDRVISSPPLPISTCSSSRWRPLMPPFFTSPRQ</sequence>
<accession>A0A3S5D865</accession>
<evidence type="ECO:0000256" key="1">
    <source>
        <dbReference type="ARBA" id="ARBA00000815"/>
    </source>
</evidence>
<dbReference type="Gene3D" id="3.40.50.1000">
    <property type="entry name" value="HAD superfamily/HAD-like"/>
    <property type="match status" value="2"/>
</dbReference>
<comment type="function">
    <text evidence="9">Catalyzes the dephosphorylation of an unusually broad range of substrate including deoxyribo- and ribonucleoside tri-, di-, and monophosphates, as well as polyphosphate and glucose-1-P (Glu1P).</text>
</comment>
<keyword evidence="6" id="KW-0378">Hydrolase</keyword>
<dbReference type="NCBIfam" id="NF007762">
    <property type="entry name" value="PRK10444.1"/>
    <property type="match status" value="1"/>
</dbReference>
<protein>
    <recommendedName>
        <fullName evidence="10">Ribonucleotide monophosphatase NagD</fullName>
        <ecNumber evidence="4">3.1.3.5</ecNumber>
    </recommendedName>
</protein>
<proteinExistence type="inferred from homology"/>
<dbReference type="GO" id="GO:0046872">
    <property type="term" value="F:metal ion binding"/>
    <property type="evidence" value="ECO:0007669"/>
    <property type="project" value="UniProtKB-KW"/>
</dbReference>
<evidence type="ECO:0000256" key="5">
    <source>
        <dbReference type="ARBA" id="ARBA00022723"/>
    </source>
</evidence>
<dbReference type="GO" id="GO:0008253">
    <property type="term" value="F:5'-nucleotidase activity"/>
    <property type="evidence" value="ECO:0007669"/>
    <property type="project" value="UniProtKB-EC"/>
</dbReference>
<dbReference type="SFLD" id="SFLDG01139">
    <property type="entry name" value="C2.A:_Pyridoxal_Phosphate_Phos"/>
    <property type="match status" value="1"/>
</dbReference>
<dbReference type="CDD" id="cd07530">
    <property type="entry name" value="HAD_Pase_UmpH-like"/>
    <property type="match status" value="1"/>
</dbReference>
<reference evidence="11 12" key="1">
    <citation type="submission" date="2018-12" db="EMBL/GenBank/DDBJ databases">
        <authorList>
            <consortium name="Pathogen Informatics"/>
        </authorList>
    </citation>
    <scope>NUCLEOTIDE SEQUENCE [LARGE SCALE GENOMIC DNA]</scope>
    <source>
        <strain evidence="11 12">NCTC11214</strain>
    </source>
</reference>
<dbReference type="EMBL" id="LR134117">
    <property type="protein sequence ID" value="VDZ65896.1"/>
    <property type="molecule type" value="Genomic_DNA"/>
</dbReference>
<comment type="catalytic activity">
    <reaction evidence="1">
        <text>a ribonucleoside 5'-phosphate + H2O = a ribonucleoside + phosphate</text>
        <dbReference type="Rhea" id="RHEA:12484"/>
        <dbReference type="ChEBI" id="CHEBI:15377"/>
        <dbReference type="ChEBI" id="CHEBI:18254"/>
        <dbReference type="ChEBI" id="CHEBI:43474"/>
        <dbReference type="ChEBI" id="CHEBI:58043"/>
        <dbReference type="EC" id="3.1.3.5"/>
    </reaction>
</comment>
<dbReference type="AlphaFoldDB" id="A0A3S5D865"/>
<comment type="cofactor">
    <cofactor evidence="2">
        <name>Mg(2+)</name>
        <dbReference type="ChEBI" id="CHEBI:18420"/>
    </cofactor>
</comment>
<evidence type="ECO:0000256" key="4">
    <source>
        <dbReference type="ARBA" id="ARBA00012643"/>
    </source>
</evidence>
<dbReference type="SUPFAM" id="SSF56784">
    <property type="entry name" value="HAD-like"/>
    <property type="match status" value="1"/>
</dbReference>
<keyword evidence="8" id="KW-0119">Carbohydrate metabolism</keyword>
<evidence type="ECO:0000256" key="3">
    <source>
        <dbReference type="ARBA" id="ARBA00006696"/>
    </source>
</evidence>
<dbReference type="PANTHER" id="PTHR19288">
    <property type="entry name" value="4-NITROPHENYLPHOSPHATASE-RELATED"/>
    <property type="match status" value="1"/>
</dbReference>
<evidence type="ECO:0000256" key="2">
    <source>
        <dbReference type="ARBA" id="ARBA00001946"/>
    </source>
</evidence>
<dbReference type="Pfam" id="PF13344">
    <property type="entry name" value="Hydrolase_6"/>
    <property type="match status" value="1"/>
</dbReference>
<name>A0A3S5D865_SEROD</name>
<evidence type="ECO:0000256" key="7">
    <source>
        <dbReference type="ARBA" id="ARBA00022842"/>
    </source>
</evidence>
<gene>
    <name evidence="11" type="primary">nagD</name>
    <name evidence="11" type="ORF">NCTC11214_05700</name>
</gene>
<dbReference type="KEGG" id="sof:NCTC11214_05700"/>
<evidence type="ECO:0000256" key="9">
    <source>
        <dbReference type="ARBA" id="ARBA00058971"/>
    </source>
</evidence>
<dbReference type="GO" id="GO:0005737">
    <property type="term" value="C:cytoplasm"/>
    <property type="evidence" value="ECO:0007669"/>
    <property type="project" value="TreeGrafter"/>
</dbReference>
<dbReference type="SFLD" id="SFLDS00003">
    <property type="entry name" value="Haloacid_Dehalogenase"/>
    <property type="match status" value="1"/>
</dbReference>
<keyword evidence="5" id="KW-0479">Metal-binding</keyword>
<evidence type="ECO:0000256" key="10">
    <source>
        <dbReference type="ARBA" id="ARBA00072557"/>
    </source>
</evidence>
<dbReference type="Pfam" id="PF13242">
    <property type="entry name" value="Hydrolase_like"/>
    <property type="match status" value="1"/>
</dbReference>
<dbReference type="PANTHER" id="PTHR19288:SF46">
    <property type="entry name" value="HALOACID DEHALOGENASE-LIKE HYDROLASE DOMAIN-CONTAINING PROTEIN 2"/>
    <property type="match status" value="1"/>
</dbReference>
<evidence type="ECO:0000313" key="11">
    <source>
        <dbReference type="EMBL" id="VDZ65896.1"/>
    </source>
</evidence>
<dbReference type="Proteomes" id="UP000281391">
    <property type="component" value="Chromosome"/>
</dbReference>
<dbReference type="NCBIfam" id="TIGR01460">
    <property type="entry name" value="HAD-SF-IIA"/>
    <property type="match status" value="1"/>
</dbReference>